<evidence type="ECO:0000313" key="2">
    <source>
        <dbReference type="Proteomes" id="UP000800035"/>
    </source>
</evidence>
<dbReference type="Proteomes" id="UP000800035">
    <property type="component" value="Unassembled WGS sequence"/>
</dbReference>
<dbReference type="OrthoDB" id="5280838at2759"/>
<keyword evidence="2" id="KW-1185">Reference proteome</keyword>
<evidence type="ECO:0000313" key="1">
    <source>
        <dbReference type="EMBL" id="KAF1957374.1"/>
    </source>
</evidence>
<dbReference type="EMBL" id="ML976989">
    <property type="protein sequence ID" value="KAF1957374.1"/>
    <property type="molecule type" value="Genomic_DNA"/>
</dbReference>
<sequence>MGLIPFQPADAFPVFKTGDVIIRAELGAEPVTFQLHSSVLIRHSPWFAKAFQFRPPKDHCSNWYLFKLENTGGKVSLVQHDTEGDRPILSHSTASQVVHGVEIKVEDVFENTANRISSTRTTPSTMTARNSSPPVRKVSPKAALACYTQVLGAFYSIPPPISTVNISTALVQAEELVKLAADLGCLHLLRPYLGHVLGEYRQKLFVAIKQDPPRWVRLALSLENKSIYTECLVHLIGAHPKWPWSTGRAALPEDLRRLVFNKAHEVEVARTEIERDLLLINLPYGRNATPPDPTQPGQTETWITVQIIRDQLALRIDSLDRSKEAALHRGKFFRQLRKGTLEVLDLENVRTICQGTMPSTWKDLRDDLKQLKEYVAELVEEIASNELMIDPDTNNIGYLTCAKVGNDDIPWIQTAGSSS</sequence>
<dbReference type="PANTHER" id="PTHR38119">
    <property type="entry name" value="BTB DOMAIN-CONTAINING PROTEIN-RELATED"/>
    <property type="match status" value="1"/>
</dbReference>
<dbReference type="AlphaFoldDB" id="A0A6A5TYG1"/>
<gene>
    <name evidence="1" type="ORF">CC80DRAFT_470586</name>
</gene>
<organism evidence="1 2">
    <name type="scientific">Byssothecium circinans</name>
    <dbReference type="NCBI Taxonomy" id="147558"/>
    <lineage>
        <taxon>Eukaryota</taxon>
        <taxon>Fungi</taxon>
        <taxon>Dikarya</taxon>
        <taxon>Ascomycota</taxon>
        <taxon>Pezizomycotina</taxon>
        <taxon>Dothideomycetes</taxon>
        <taxon>Pleosporomycetidae</taxon>
        <taxon>Pleosporales</taxon>
        <taxon>Massarineae</taxon>
        <taxon>Massarinaceae</taxon>
        <taxon>Byssothecium</taxon>
    </lineage>
</organism>
<accession>A0A6A5TYG1</accession>
<protein>
    <recommendedName>
        <fullName evidence="3">BTB domain-containing protein</fullName>
    </recommendedName>
</protein>
<proteinExistence type="predicted"/>
<evidence type="ECO:0008006" key="3">
    <source>
        <dbReference type="Google" id="ProtNLM"/>
    </source>
</evidence>
<name>A0A6A5TYG1_9PLEO</name>
<dbReference type="PANTHER" id="PTHR38119:SF1">
    <property type="entry name" value="BTB DOMAIN-CONTAINING PROTEIN"/>
    <property type="match status" value="1"/>
</dbReference>
<reference evidence="1" key="1">
    <citation type="journal article" date="2020" name="Stud. Mycol.">
        <title>101 Dothideomycetes genomes: a test case for predicting lifestyles and emergence of pathogens.</title>
        <authorList>
            <person name="Haridas S."/>
            <person name="Albert R."/>
            <person name="Binder M."/>
            <person name="Bloem J."/>
            <person name="Labutti K."/>
            <person name="Salamov A."/>
            <person name="Andreopoulos B."/>
            <person name="Baker S."/>
            <person name="Barry K."/>
            <person name="Bills G."/>
            <person name="Bluhm B."/>
            <person name="Cannon C."/>
            <person name="Castanera R."/>
            <person name="Culley D."/>
            <person name="Daum C."/>
            <person name="Ezra D."/>
            <person name="Gonzalez J."/>
            <person name="Henrissat B."/>
            <person name="Kuo A."/>
            <person name="Liang C."/>
            <person name="Lipzen A."/>
            <person name="Lutzoni F."/>
            <person name="Magnuson J."/>
            <person name="Mondo S."/>
            <person name="Nolan M."/>
            <person name="Ohm R."/>
            <person name="Pangilinan J."/>
            <person name="Park H.-J."/>
            <person name="Ramirez L."/>
            <person name="Alfaro M."/>
            <person name="Sun H."/>
            <person name="Tritt A."/>
            <person name="Yoshinaga Y."/>
            <person name="Zwiers L.-H."/>
            <person name="Turgeon B."/>
            <person name="Goodwin S."/>
            <person name="Spatafora J."/>
            <person name="Crous P."/>
            <person name="Grigoriev I."/>
        </authorList>
    </citation>
    <scope>NUCLEOTIDE SEQUENCE</scope>
    <source>
        <strain evidence="1">CBS 675.92</strain>
    </source>
</reference>